<reference evidence="2 3" key="1">
    <citation type="journal article" date="2011" name="Syst. Appl. Microbiol.">
        <title>Defluviimonas denitrificans gen. nov., sp. nov., and Pararhodobacter aggregans gen. nov., sp. nov., non-phototrophic Rhodobacteraceae from the biofilter of a marine aquaculture.</title>
        <authorList>
            <person name="Foesel B.U."/>
            <person name="Drake H.L."/>
            <person name="Schramm A."/>
        </authorList>
    </citation>
    <scope>NUCLEOTIDE SEQUENCE [LARGE SCALE GENOMIC DNA]</scope>
    <source>
        <strain evidence="2 3">D1-19</strain>
    </source>
</reference>
<accession>A0A2T7UPQ7</accession>
<keyword evidence="1" id="KW-0812">Transmembrane</keyword>
<sequence length="98" mass="10886">MKPPRAPLFLQRETYRRRRIMDAARILPVVGFVLILLPVLWTRGRALSTAAEAVYLFVLWLVLVLAAAALSRPLRAALKRDAEAAERRASPAPDEGAP</sequence>
<feature type="transmembrane region" description="Helical" evidence="1">
    <location>
        <begin position="53"/>
        <end position="70"/>
    </location>
</feature>
<dbReference type="RefSeq" id="WP_107752808.1">
    <property type="nucleotide sequence ID" value="NZ_QBKF01000008.1"/>
</dbReference>
<dbReference type="Pfam" id="PF20315">
    <property type="entry name" value="DUF6611"/>
    <property type="match status" value="1"/>
</dbReference>
<name>A0A2T7UPQ7_9RHOB</name>
<dbReference type="AlphaFoldDB" id="A0A2T7UPQ7"/>
<protein>
    <submittedName>
        <fullName evidence="2">Uncharacterized protein</fullName>
    </submittedName>
</protein>
<dbReference type="OrthoDB" id="7871801at2"/>
<gene>
    <name evidence="2" type="ORF">DDE23_15795</name>
</gene>
<comment type="caution">
    <text evidence="2">The sequence shown here is derived from an EMBL/GenBank/DDBJ whole genome shotgun (WGS) entry which is preliminary data.</text>
</comment>
<organism evidence="2 3">
    <name type="scientific">Pararhodobacter aggregans</name>
    <dbReference type="NCBI Taxonomy" id="404875"/>
    <lineage>
        <taxon>Bacteria</taxon>
        <taxon>Pseudomonadati</taxon>
        <taxon>Pseudomonadota</taxon>
        <taxon>Alphaproteobacteria</taxon>
        <taxon>Rhodobacterales</taxon>
        <taxon>Paracoccaceae</taxon>
        <taxon>Pararhodobacter</taxon>
    </lineage>
</organism>
<keyword evidence="1" id="KW-1133">Transmembrane helix</keyword>
<keyword evidence="3" id="KW-1185">Reference proteome</keyword>
<evidence type="ECO:0000256" key="1">
    <source>
        <dbReference type="SAM" id="Phobius"/>
    </source>
</evidence>
<proteinExistence type="predicted"/>
<evidence type="ECO:0000313" key="2">
    <source>
        <dbReference type="EMBL" id="PVE46608.1"/>
    </source>
</evidence>
<keyword evidence="1" id="KW-0472">Membrane</keyword>
<dbReference type="EMBL" id="QDDR01000008">
    <property type="protein sequence ID" value="PVE46608.1"/>
    <property type="molecule type" value="Genomic_DNA"/>
</dbReference>
<dbReference type="Proteomes" id="UP000244810">
    <property type="component" value="Unassembled WGS sequence"/>
</dbReference>
<feature type="transmembrane region" description="Helical" evidence="1">
    <location>
        <begin position="20"/>
        <end position="41"/>
    </location>
</feature>
<dbReference type="InterPro" id="IPR046719">
    <property type="entry name" value="DUF6611"/>
</dbReference>
<evidence type="ECO:0000313" key="3">
    <source>
        <dbReference type="Proteomes" id="UP000244810"/>
    </source>
</evidence>